<dbReference type="SUPFAM" id="SSF53254">
    <property type="entry name" value="Phosphoglycerate mutase-like"/>
    <property type="match status" value="1"/>
</dbReference>
<dbReference type="InterPro" id="IPR013078">
    <property type="entry name" value="His_Pase_superF_clade-1"/>
</dbReference>
<protein>
    <submittedName>
        <fullName evidence="2">Histidine phosphatase family protein</fullName>
    </submittedName>
</protein>
<dbReference type="EMBL" id="JAHHHN010000023">
    <property type="protein sequence ID" value="MBW4564570.1"/>
    <property type="molecule type" value="Genomic_DNA"/>
</dbReference>
<evidence type="ECO:0000313" key="3">
    <source>
        <dbReference type="Proteomes" id="UP000715781"/>
    </source>
</evidence>
<gene>
    <name evidence="2" type="ORF">KME32_26260</name>
</gene>
<dbReference type="PANTHER" id="PTHR20935:SF0">
    <property type="entry name" value="SERINE_THREONINE-PROTEIN PHOSPHATASE PGAM5, MITOCHONDRIAL"/>
    <property type="match status" value="1"/>
</dbReference>
<sequence>MLQRVLHLVRHGQIDLTTRPPTPKGWLLTPLGREQAQLTGLRLSALPISTLHCSTYPRALETAQIIAAQLGNIPINSSALLCECVPGLPQHFREWFAANRIEPLDKDKYDIPANIRPYLNMWTHYVDFEAVAAGEIQSQQAFEKYFQPPKAGITHEVIVSHGNLLGSFLCRLLNLPIELWLSLDMYNCAISEVRIDADGTMRLLSFNDAGHLSYTMRTDNNHFHYYEPTNSYC</sequence>
<dbReference type="InterPro" id="IPR051021">
    <property type="entry name" value="Mito_Ser/Thr_phosphatase"/>
</dbReference>
<reference evidence="2" key="2">
    <citation type="journal article" date="2022" name="Microbiol. Resour. Announc.">
        <title>Metagenome Sequencing to Explore Phylogenomics of Terrestrial Cyanobacteria.</title>
        <authorList>
            <person name="Ward R.D."/>
            <person name="Stajich J.E."/>
            <person name="Johansen J.R."/>
            <person name="Huntemann M."/>
            <person name="Clum A."/>
            <person name="Foster B."/>
            <person name="Foster B."/>
            <person name="Roux S."/>
            <person name="Palaniappan K."/>
            <person name="Varghese N."/>
            <person name="Mukherjee S."/>
            <person name="Reddy T.B.K."/>
            <person name="Daum C."/>
            <person name="Copeland A."/>
            <person name="Chen I.A."/>
            <person name="Ivanova N.N."/>
            <person name="Kyrpides N.C."/>
            <person name="Shapiro N."/>
            <person name="Eloe-Fadrosh E.A."/>
            <person name="Pietrasiak N."/>
        </authorList>
    </citation>
    <scope>NUCLEOTIDE SEQUENCE</scope>
    <source>
        <strain evidence="2">JT2-VF2</strain>
    </source>
</reference>
<reference evidence="2" key="1">
    <citation type="submission" date="2021-05" db="EMBL/GenBank/DDBJ databases">
        <authorList>
            <person name="Pietrasiak N."/>
            <person name="Ward R."/>
            <person name="Stajich J.E."/>
            <person name="Kurbessoian T."/>
        </authorList>
    </citation>
    <scope>NUCLEOTIDE SEQUENCE</scope>
    <source>
        <strain evidence="2">JT2-VF2</strain>
    </source>
</reference>
<accession>A0A951Q5L1</accession>
<organism evidence="2 3">
    <name type="scientific">Mojavia pulchra JT2-VF2</name>
    <dbReference type="NCBI Taxonomy" id="287848"/>
    <lineage>
        <taxon>Bacteria</taxon>
        <taxon>Bacillati</taxon>
        <taxon>Cyanobacteriota</taxon>
        <taxon>Cyanophyceae</taxon>
        <taxon>Nostocales</taxon>
        <taxon>Nostocaceae</taxon>
    </lineage>
</organism>
<dbReference type="Proteomes" id="UP000715781">
    <property type="component" value="Unassembled WGS sequence"/>
</dbReference>
<dbReference type="Gene3D" id="3.40.50.1240">
    <property type="entry name" value="Phosphoglycerate mutase-like"/>
    <property type="match status" value="1"/>
</dbReference>
<dbReference type="Pfam" id="PF00300">
    <property type="entry name" value="His_Phos_1"/>
    <property type="match status" value="1"/>
</dbReference>
<dbReference type="PANTHER" id="PTHR20935">
    <property type="entry name" value="PHOSPHOGLYCERATE MUTASE-RELATED"/>
    <property type="match status" value="1"/>
</dbReference>
<dbReference type="AlphaFoldDB" id="A0A951Q5L1"/>
<proteinExistence type="predicted"/>
<evidence type="ECO:0000256" key="1">
    <source>
        <dbReference type="ARBA" id="ARBA00022801"/>
    </source>
</evidence>
<dbReference type="InterPro" id="IPR029033">
    <property type="entry name" value="His_PPase_superfam"/>
</dbReference>
<dbReference type="GO" id="GO:0090141">
    <property type="term" value="P:positive regulation of mitochondrial fission"/>
    <property type="evidence" value="ECO:0007669"/>
    <property type="project" value="TreeGrafter"/>
</dbReference>
<dbReference type="SMART" id="SM00855">
    <property type="entry name" value="PGAM"/>
    <property type="match status" value="1"/>
</dbReference>
<name>A0A951Q5L1_9NOST</name>
<dbReference type="GO" id="GO:0004722">
    <property type="term" value="F:protein serine/threonine phosphatase activity"/>
    <property type="evidence" value="ECO:0007669"/>
    <property type="project" value="TreeGrafter"/>
</dbReference>
<evidence type="ECO:0000313" key="2">
    <source>
        <dbReference type="EMBL" id="MBW4564570.1"/>
    </source>
</evidence>
<comment type="caution">
    <text evidence="2">The sequence shown here is derived from an EMBL/GenBank/DDBJ whole genome shotgun (WGS) entry which is preliminary data.</text>
</comment>
<dbReference type="CDD" id="cd07067">
    <property type="entry name" value="HP_PGM_like"/>
    <property type="match status" value="1"/>
</dbReference>
<keyword evidence="1" id="KW-0378">Hydrolase</keyword>